<evidence type="ECO:0000256" key="2">
    <source>
        <dbReference type="ARBA" id="ARBA00022730"/>
    </source>
</evidence>
<evidence type="ECO:0000313" key="9">
    <source>
        <dbReference type="EMBL" id="HGV97149.1"/>
    </source>
</evidence>
<evidence type="ECO:0000256" key="6">
    <source>
        <dbReference type="ARBA" id="ARBA00035243"/>
    </source>
</evidence>
<dbReference type="GO" id="GO:0003735">
    <property type="term" value="F:structural constituent of ribosome"/>
    <property type="evidence" value="ECO:0007669"/>
    <property type="project" value="UniProtKB-UniRule"/>
</dbReference>
<reference evidence="9" key="1">
    <citation type="journal article" date="2020" name="mSystems">
        <title>Genome- and Community-Level Interaction Insights into Carbon Utilization and Element Cycling Functions of Hydrothermarchaeota in Hydrothermal Sediment.</title>
        <authorList>
            <person name="Zhou Z."/>
            <person name="Liu Y."/>
            <person name="Xu W."/>
            <person name="Pan J."/>
            <person name="Luo Z.H."/>
            <person name="Li M."/>
        </authorList>
    </citation>
    <scope>NUCLEOTIDE SEQUENCE [LARGE SCALE GENOMIC DNA]</scope>
    <source>
        <strain evidence="9">SpSt-774</strain>
    </source>
</reference>
<comment type="caution">
    <text evidence="9">The sequence shown here is derived from an EMBL/GenBank/DDBJ whole genome shotgun (WGS) entry which is preliminary data.</text>
</comment>
<gene>
    <name evidence="7" type="primary">rplC</name>
    <name evidence="9" type="ORF">ENV60_02505</name>
</gene>
<keyword evidence="4 7" id="KW-0689">Ribosomal protein</keyword>
<dbReference type="Pfam" id="PF00297">
    <property type="entry name" value="Ribosomal_L3"/>
    <property type="match status" value="1"/>
</dbReference>
<dbReference type="Gene3D" id="2.40.30.10">
    <property type="entry name" value="Translation factors"/>
    <property type="match status" value="1"/>
</dbReference>
<comment type="subunit">
    <text evidence="7">Part of the 50S ribosomal subunit. Forms a cluster with proteins L14 and L19.</text>
</comment>
<comment type="function">
    <text evidence="7">One of the primary rRNA binding proteins, it binds directly near the 3'-end of the 23S rRNA, where it nucleates assembly of the 50S subunit.</text>
</comment>
<dbReference type="InterPro" id="IPR000597">
    <property type="entry name" value="Ribosomal_uL3"/>
</dbReference>
<dbReference type="EMBL" id="DTGZ01000045">
    <property type="protein sequence ID" value="HGV97149.1"/>
    <property type="molecule type" value="Genomic_DNA"/>
</dbReference>
<dbReference type="SUPFAM" id="SSF50447">
    <property type="entry name" value="Translation proteins"/>
    <property type="match status" value="1"/>
</dbReference>
<dbReference type="GO" id="GO:0019843">
    <property type="term" value="F:rRNA binding"/>
    <property type="evidence" value="ECO:0007669"/>
    <property type="project" value="UniProtKB-UniRule"/>
</dbReference>
<feature type="region of interest" description="Disordered" evidence="8">
    <location>
        <begin position="134"/>
        <end position="161"/>
    </location>
</feature>
<sequence>MIGLIGKKVGMTQTFTEDGKVQPLCVIQAGPCPIVQVKTKDNDGYDALQIAYGEKKRVNKPLAGHLKKANLKSAKWLAEIKVKDVQKYKVGEILDLSIFNVGDKVSVTGFTKGRGFSGGMKRWGWKGGPAAHGSMSHRRIGSASHGHSDPGRIMKGKTMPGHYGNERVTIKNLRVIKIDKENNLLYLGGAVPGHRDGFLLIRKEE</sequence>
<evidence type="ECO:0000256" key="7">
    <source>
        <dbReference type="HAMAP-Rule" id="MF_01325"/>
    </source>
</evidence>
<name>A0A7C4THK0_UNCW3</name>
<dbReference type="InterPro" id="IPR009000">
    <property type="entry name" value="Transl_B-barrel_sf"/>
</dbReference>
<evidence type="ECO:0000256" key="1">
    <source>
        <dbReference type="ARBA" id="ARBA00006540"/>
    </source>
</evidence>
<keyword evidence="5 7" id="KW-0687">Ribonucleoprotein</keyword>
<dbReference type="FunFam" id="2.40.30.10:FF:000004">
    <property type="entry name" value="50S ribosomal protein L3"/>
    <property type="match status" value="1"/>
</dbReference>
<keyword evidence="2 7" id="KW-0699">rRNA-binding</keyword>
<dbReference type="InterPro" id="IPR019927">
    <property type="entry name" value="Ribosomal_uL3_bac/org-type"/>
</dbReference>
<protein>
    <recommendedName>
        <fullName evidence="6 7">Large ribosomal subunit protein uL3</fullName>
    </recommendedName>
</protein>
<dbReference type="NCBIfam" id="TIGR03625">
    <property type="entry name" value="L3_bact"/>
    <property type="match status" value="1"/>
</dbReference>
<dbReference type="PANTHER" id="PTHR11229:SF16">
    <property type="entry name" value="LARGE RIBOSOMAL SUBUNIT PROTEIN UL3C"/>
    <property type="match status" value="1"/>
</dbReference>
<organism evidence="9">
    <name type="scientific">candidate division WOR-3 bacterium</name>
    <dbReference type="NCBI Taxonomy" id="2052148"/>
    <lineage>
        <taxon>Bacteria</taxon>
        <taxon>Bacteria division WOR-3</taxon>
    </lineage>
</organism>
<accession>A0A7C4THK0</accession>
<dbReference type="PANTHER" id="PTHR11229">
    <property type="entry name" value="50S RIBOSOMAL PROTEIN L3"/>
    <property type="match status" value="1"/>
</dbReference>
<dbReference type="HAMAP" id="MF_01325_B">
    <property type="entry name" value="Ribosomal_uL3_B"/>
    <property type="match status" value="1"/>
</dbReference>
<proteinExistence type="inferred from homology"/>
<dbReference type="GO" id="GO:0006412">
    <property type="term" value="P:translation"/>
    <property type="evidence" value="ECO:0007669"/>
    <property type="project" value="UniProtKB-UniRule"/>
</dbReference>
<dbReference type="Gene3D" id="3.30.160.810">
    <property type="match status" value="1"/>
</dbReference>
<evidence type="ECO:0000256" key="4">
    <source>
        <dbReference type="ARBA" id="ARBA00022980"/>
    </source>
</evidence>
<evidence type="ECO:0000256" key="5">
    <source>
        <dbReference type="ARBA" id="ARBA00023274"/>
    </source>
</evidence>
<keyword evidence="3 7" id="KW-0694">RNA-binding</keyword>
<dbReference type="AlphaFoldDB" id="A0A7C4THK0"/>
<dbReference type="GO" id="GO:0022625">
    <property type="term" value="C:cytosolic large ribosomal subunit"/>
    <property type="evidence" value="ECO:0007669"/>
    <property type="project" value="TreeGrafter"/>
</dbReference>
<comment type="similarity">
    <text evidence="1 7">Belongs to the universal ribosomal protein uL3 family.</text>
</comment>
<dbReference type="FunFam" id="3.30.160.810:FF:000001">
    <property type="entry name" value="50S ribosomal protein L3"/>
    <property type="match status" value="1"/>
</dbReference>
<evidence type="ECO:0000256" key="8">
    <source>
        <dbReference type="SAM" id="MobiDB-lite"/>
    </source>
</evidence>
<evidence type="ECO:0000256" key="3">
    <source>
        <dbReference type="ARBA" id="ARBA00022884"/>
    </source>
</evidence>